<feature type="transmembrane region" description="Helical" evidence="10">
    <location>
        <begin position="511"/>
        <end position="533"/>
    </location>
</feature>
<feature type="transmembrane region" description="Helical" evidence="10">
    <location>
        <begin position="484"/>
        <end position="504"/>
    </location>
</feature>
<feature type="transmembrane region" description="Helical" evidence="10">
    <location>
        <begin position="713"/>
        <end position="736"/>
    </location>
</feature>
<evidence type="ECO:0000256" key="7">
    <source>
        <dbReference type="ARBA" id="ARBA00022989"/>
    </source>
</evidence>
<dbReference type="eggNOG" id="KOG2262">
    <property type="taxonomic scope" value="Eukaryota"/>
</dbReference>
<gene>
    <name evidence="11" type="ORF">BN7_2577</name>
</gene>
<dbReference type="Proteomes" id="UP000009328">
    <property type="component" value="Unassembled WGS sequence"/>
</dbReference>
<dbReference type="Pfam" id="PF03169">
    <property type="entry name" value="OPT"/>
    <property type="match status" value="1"/>
</dbReference>
<keyword evidence="7 10" id="KW-1133">Transmembrane helix</keyword>
<evidence type="ECO:0000256" key="1">
    <source>
        <dbReference type="ARBA" id="ARBA00004141"/>
    </source>
</evidence>
<feature type="transmembrane region" description="Helical" evidence="10">
    <location>
        <begin position="600"/>
        <end position="622"/>
    </location>
</feature>
<keyword evidence="5" id="KW-0571">Peptide transport</keyword>
<evidence type="ECO:0000256" key="5">
    <source>
        <dbReference type="ARBA" id="ARBA00022856"/>
    </source>
</evidence>
<evidence type="ECO:0000313" key="12">
    <source>
        <dbReference type="Proteomes" id="UP000009328"/>
    </source>
</evidence>
<organism evidence="11 12">
    <name type="scientific">Wickerhamomyces ciferrii (strain ATCC 14091 / BCRC 22168 / CBS 111 / JCM 3599 / NBRC 0793 / NRRL Y-1031 F-60-10)</name>
    <name type="common">Yeast</name>
    <name type="synonym">Pichia ciferrii</name>
    <dbReference type="NCBI Taxonomy" id="1206466"/>
    <lineage>
        <taxon>Eukaryota</taxon>
        <taxon>Fungi</taxon>
        <taxon>Dikarya</taxon>
        <taxon>Ascomycota</taxon>
        <taxon>Saccharomycotina</taxon>
        <taxon>Saccharomycetes</taxon>
        <taxon>Phaffomycetales</taxon>
        <taxon>Wickerhamomycetaceae</taxon>
        <taxon>Wickerhamomyces</taxon>
    </lineage>
</organism>
<dbReference type="NCBIfam" id="TIGR00728">
    <property type="entry name" value="OPT_sfam"/>
    <property type="match status" value="1"/>
</dbReference>
<keyword evidence="3" id="KW-0813">Transport</keyword>
<dbReference type="InterPro" id="IPR004648">
    <property type="entry name" value="Oligpept_transpt"/>
</dbReference>
<feature type="compositionally biased region" description="Polar residues" evidence="9">
    <location>
        <begin position="1"/>
        <end position="14"/>
    </location>
</feature>
<keyword evidence="6" id="KW-0653">Protein transport</keyword>
<sequence length="793" mass="91162">MGINNYTTSGSTTRIGDGMEGERDIIESQNERSYLLKKETSDYVHENRAHEGFQEYQELGFNEEAQNILPPDIEELPRVVRESVTFEDDPETPVFTFRYILLSLIFVPPGAFLDTMNSYRTTSAAYSIFFVQVASHYLGKWLANNLPDKRIDLKIFNFRLNPGPWSIKENVLVTLTAASGATSNLGTTPISMAEVYYNDITPPLVALLFMLCINLTGYSFAAIARNFLIYDPKFIWPKALMQSNLFNSMNKSDLNPKSVSKQMRIFFYGILFMTIWQFLPEYIFPMTSSFAILCWLGPKDPLLNFWGSGLGKGVGFLNISLDWSNIGSNVMISPYWTQVVSFVAFVISAWILIPLAKWGRLSSFKFGLMSNKLFKSDGEVYPTLDLLIREGKQVYFNETAYEVHGPLYMGAQKAWGTFFSYSSYVSAITWLLLFGRNDVNEAWNKFKERYQNSKNSDQREYISISETYTDKLNKIQSVYPDVPLWWYASLFLFTFFVLLTIFLSGHMFIPWYTYLVALSFGSLIVLPLGYLYAISNFQLAIGSFNELVFGLMIERQRGGRHPSSAGTYGAIAGDAWYRAQYMLQDQKIGHYMHMNPRHVFWSQLIGQLFGVPFNYFAMRWILDTKKDYLKGTLKDPLNQWTGQSLQSYNTMAVQYVLVGPTRMFLTSHNKPILLGFAFGILAPFVIYLLHRKFPRAKFHLWNITVFSSAMSGFYGNISTGYISQIIIGTISMFYFFRYRHQVWAKYNYLLAAALDTGFNLAILLIFLFFSDGRMSHMPNWWGNNSDSVERCFA</sequence>
<evidence type="ECO:0000256" key="2">
    <source>
        <dbReference type="ARBA" id="ARBA00008807"/>
    </source>
</evidence>
<keyword evidence="4 10" id="KW-0812">Transmembrane</keyword>
<protein>
    <submittedName>
        <fullName evidence="11">Oligopeptide transporter</fullName>
    </submittedName>
</protein>
<feature type="transmembrane region" description="Helical" evidence="10">
    <location>
        <begin position="672"/>
        <end position="693"/>
    </location>
</feature>
<dbReference type="PANTHER" id="PTHR22601">
    <property type="entry name" value="ISP4 LIKE PROTEIN"/>
    <property type="match status" value="1"/>
</dbReference>
<name>K0KD50_WICCF</name>
<comment type="caution">
    <text evidence="11">The sequence shown here is derived from an EMBL/GenBank/DDBJ whole genome shotgun (WGS) entry which is preliminary data.</text>
</comment>
<feature type="transmembrane region" description="Helical" evidence="10">
    <location>
        <begin position="95"/>
        <end position="113"/>
    </location>
</feature>
<proteinExistence type="inferred from homology"/>
<dbReference type="HOGENOM" id="CLU_004965_3_2_1"/>
<dbReference type="GO" id="GO:0035673">
    <property type="term" value="F:oligopeptide transmembrane transporter activity"/>
    <property type="evidence" value="ECO:0007669"/>
    <property type="project" value="InterPro"/>
</dbReference>
<dbReference type="GO" id="GO:0015031">
    <property type="term" value="P:protein transport"/>
    <property type="evidence" value="ECO:0007669"/>
    <property type="project" value="UniProtKB-KW"/>
</dbReference>
<feature type="transmembrane region" description="Helical" evidence="10">
    <location>
        <begin position="414"/>
        <end position="433"/>
    </location>
</feature>
<keyword evidence="12" id="KW-1185">Reference proteome</keyword>
<evidence type="ECO:0000256" key="10">
    <source>
        <dbReference type="SAM" id="Phobius"/>
    </source>
</evidence>
<evidence type="ECO:0000256" key="6">
    <source>
        <dbReference type="ARBA" id="ARBA00022927"/>
    </source>
</evidence>
<dbReference type="EMBL" id="CAIF01000063">
    <property type="protein sequence ID" value="CCH43030.1"/>
    <property type="molecule type" value="Genomic_DNA"/>
</dbReference>
<evidence type="ECO:0000256" key="9">
    <source>
        <dbReference type="SAM" id="MobiDB-lite"/>
    </source>
</evidence>
<evidence type="ECO:0000256" key="4">
    <source>
        <dbReference type="ARBA" id="ARBA00022692"/>
    </source>
</evidence>
<dbReference type="GO" id="GO:0016020">
    <property type="term" value="C:membrane"/>
    <property type="evidence" value="ECO:0007669"/>
    <property type="project" value="UniProtKB-SubCell"/>
</dbReference>
<feature type="transmembrane region" description="Helical" evidence="10">
    <location>
        <begin position="748"/>
        <end position="769"/>
    </location>
</feature>
<comment type="similarity">
    <text evidence="2">Belongs to the oligopeptide OPT transporter family.</text>
</comment>
<dbReference type="InterPro" id="IPR004813">
    <property type="entry name" value="OPT"/>
</dbReference>
<feature type="transmembrane region" description="Helical" evidence="10">
    <location>
        <begin position="335"/>
        <end position="356"/>
    </location>
</feature>
<accession>K0KD50</accession>
<evidence type="ECO:0000313" key="11">
    <source>
        <dbReference type="EMBL" id="CCH43030.1"/>
    </source>
</evidence>
<evidence type="ECO:0000256" key="8">
    <source>
        <dbReference type="ARBA" id="ARBA00023136"/>
    </source>
</evidence>
<feature type="transmembrane region" description="Helical" evidence="10">
    <location>
        <begin position="204"/>
        <end position="228"/>
    </location>
</feature>
<feature type="transmembrane region" description="Helical" evidence="10">
    <location>
        <begin position="265"/>
        <end position="283"/>
    </location>
</feature>
<keyword evidence="8 10" id="KW-0472">Membrane</keyword>
<feature type="region of interest" description="Disordered" evidence="9">
    <location>
        <begin position="1"/>
        <end position="21"/>
    </location>
</feature>
<comment type="subcellular location">
    <subcellularLocation>
        <location evidence="1">Membrane</location>
        <topology evidence="1">Multi-pass membrane protein</topology>
    </subcellularLocation>
</comment>
<dbReference type="AlphaFoldDB" id="K0KD50"/>
<evidence type="ECO:0000256" key="3">
    <source>
        <dbReference type="ARBA" id="ARBA00022448"/>
    </source>
</evidence>
<dbReference type="InParanoid" id="K0KD50"/>
<reference evidence="11 12" key="1">
    <citation type="journal article" date="2012" name="Eukaryot. Cell">
        <title>Draft genome sequence of Wickerhamomyces ciferrii NRRL Y-1031 F-60-10.</title>
        <authorList>
            <person name="Schneider J."/>
            <person name="Andrea H."/>
            <person name="Blom J."/>
            <person name="Jaenicke S."/>
            <person name="Ruckert C."/>
            <person name="Schorsch C."/>
            <person name="Szczepanowski R."/>
            <person name="Farwick M."/>
            <person name="Goesmann A."/>
            <person name="Puhler A."/>
            <person name="Schaffer S."/>
            <person name="Tauch A."/>
            <person name="Kohler T."/>
            <person name="Brinkrolf K."/>
        </authorList>
    </citation>
    <scope>NUCLEOTIDE SEQUENCE [LARGE SCALE GENOMIC DNA]</scope>
    <source>
        <strain evidence="12">ATCC 14091 / BCRC 22168 / CBS 111 / JCM 3599 / NBRC 0793 / NRRL Y-1031 F-60-10</strain>
    </source>
</reference>